<dbReference type="KEGG" id="lhb:D1010_03575"/>
<evidence type="ECO:0000313" key="2">
    <source>
        <dbReference type="EMBL" id="QFR22597.1"/>
    </source>
</evidence>
<dbReference type="Gene3D" id="1.25.40.400">
    <property type="match status" value="1"/>
</dbReference>
<evidence type="ECO:0000259" key="1">
    <source>
        <dbReference type="Pfam" id="PF21259"/>
    </source>
</evidence>
<dbReference type="InterPro" id="IPR053163">
    <property type="entry name" value="HTH-type_regulator_Rgg"/>
</dbReference>
<dbReference type="AlphaFoldDB" id="A0A5P8M2Q1"/>
<dbReference type="RefSeq" id="WP_152260274.1">
    <property type="nucleotide sequence ID" value="NZ_CP045143.1"/>
</dbReference>
<proteinExistence type="predicted"/>
<dbReference type="PANTHER" id="PTHR37038">
    <property type="entry name" value="TRANSCRIPTIONAL REGULATOR-RELATED"/>
    <property type="match status" value="1"/>
</dbReference>
<gene>
    <name evidence="2" type="ORF">D1010_03575</name>
</gene>
<name>A0A5P8M2Q1_9LACO</name>
<sequence>MGEKQQPLHVFYHQQRVAGHLSLVEAAAGITTAATLSRFERGRNRLSADRFLYLLDALPSTFTTLQHVYVTHSDITYYQRVAYAAALASTADRAAAITQLLAAERMAYTKTGLIHHRLNVYDLIVTFNLRYPIRISQITTEVQAYLAPINHFGLYELNLITTMIRIFPITATAKYFEKILSDPAMDYDEHWHNRLIWLAIVNGMAAAISHFDFDSAERIMTLARHLNIPPTDGDTKLTIYFYQLCLDYHHGKHDQARQGMNQLSAALDLVEVPFYRDYIRSGWTLFLRTEEVLTHDDWSAPAKTAH</sequence>
<feature type="domain" description="HTH-type transcriptional regulator Rgg C-terminal" evidence="1">
    <location>
        <begin position="139"/>
        <end position="271"/>
    </location>
</feature>
<evidence type="ECO:0000313" key="3">
    <source>
        <dbReference type="Proteomes" id="UP000326779"/>
    </source>
</evidence>
<dbReference type="Proteomes" id="UP000326779">
    <property type="component" value="Chromosome"/>
</dbReference>
<organism evidence="2 3">
    <name type="scientific">Schleiferilactobacillus harbinensis</name>
    <dbReference type="NCBI Taxonomy" id="304207"/>
    <lineage>
        <taxon>Bacteria</taxon>
        <taxon>Bacillati</taxon>
        <taxon>Bacillota</taxon>
        <taxon>Bacilli</taxon>
        <taxon>Lactobacillales</taxon>
        <taxon>Lactobacillaceae</taxon>
        <taxon>Schleiferilactobacillus</taxon>
    </lineage>
</organism>
<dbReference type="Pfam" id="PF21259">
    <property type="entry name" value="Rgg_C"/>
    <property type="match status" value="1"/>
</dbReference>
<accession>A0A5P8M2Q1</accession>
<reference evidence="2 3" key="1">
    <citation type="submission" date="2019-10" db="EMBL/GenBank/DDBJ databases">
        <title>The completed genome of Lactobacillus harbinensis M1.</title>
        <authorList>
            <person name="Zheng Y."/>
        </authorList>
    </citation>
    <scope>NUCLEOTIDE SEQUENCE [LARGE SCALE GENOMIC DNA]</scope>
    <source>
        <strain evidence="2 3">M1</strain>
    </source>
</reference>
<dbReference type="EMBL" id="CP045143">
    <property type="protein sequence ID" value="QFR22597.1"/>
    <property type="molecule type" value="Genomic_DNA"/>
</dbReference>
<dbReference type="InterPro" id="IPR010057">
    <property type="entry name" value="Transcription_activator_Rgg_C"/>
</dbReference>
<protein>
    <recommendedName>
        <fullName evidence="1">HTH-type transcriptional regulator Rgg C-terminal domain-containing protein</fullName>
    </recommendedName>
</protein>